<sequence>MGKSNFSLWNIWVASTLLKCLLFPAYRSTDFEVHRNWMAITYHLPLKDWYIEDTSIWTLDYPPFFAYFEWILSHLVPQFVIDDNCLVISAEPPAFSWPSVFYQRSTVILSECVLFWALQWYINSSQPGTERSKNFVVASSIVLSPALTFIDHIHFQYNGMLFGILCLSLVNAQKKNYLACAVFYTILLCFKHIFLYLAPAYFAFLLRNYCLNIPKKVPRSFSSVCKIVNWLNCLKLGSSMALVVGIAFGPFAYYGVITPLVQRLFPFARGLTHAYWAPNVWAIYSFLDRVLIQFYRHVWKTPVESLASTTSGLVRVVDFTVLPNITPKVTFLLTLFYQIFAILPVLITPTFTKFVGSLTLCGFASFLFGWHVHEKAILLVIIPFTFIVPKDKRLFEVFKLLTCAGYVSLFPLLFRPAEYGFKTLYTFVWCVIYYASFEEITPSLPRRGFWNRFNLIYIIGLLPVVTIVSVLEMLSSTVPVLQRFEFVKLMIYSVYCSIGVIASWNSMSWLYYLDDEIWS</sequence>
<feature type="transmembrane region" description="Helical" evidence="11">
    <location>
        <begin position="181"/>
        <end position="206"/>
    </location>
</feature>
<evidence type="ECO:0000313" key="13">
    <source>
        <dbReference type="EMBL" id="CDK25498.1"/>
    </source>
</evidence>
<keyword evidence="5 11" id="KW-0808">Transferase</keyword>
<evidence type="ECO:0000256" key="9">
    <source>
        <dbReference type="ARBA" id="ARBA00023136"/>
    </source>
</evidence>
<evidence type="ECO:0000256" key="3">
    <source>
        <dbReference type="ARBA" id="ARBA00008715"/>
    </source>
</evidence>
<feature type="transmembrane region" description="Helical" evidence="11">
    <location>
        <begin position="449"/>
        <end position="471"/>
    </location>
</feature>
<feature type="transmembrane region" description="Helical" evidence="11">
    <location>
        <begin position="329"/>
        <end position="348"/>
    </location>
</feature>
<dbReference type="AlphaFoldDB" id="W6MI28"/>
<keyword evidence="14" id="KW-1185">Reference proteome</keyword>
<evidence type="ECO:0000256" key="8">
    <source>
        <dbReference type="ARBA" id="ARBA00022989"/>
    </source>
</evidence>
<dbReference type="UniPathway" id="UPA00378"/>
<feature type="chain" id="PRO_5004878662" description="Alpha-1,3-glucosyltransferase" evidence="12">
    <location>
        <begin position="29"/>
        <end position="519"/>
    </location>
</feature>
<evidence type="ECO:0000256" key="5">
    <source>
        <dbReference type="ARBA" id="ARBA00022679"/>
    </source>
</evidence>
<keyword evidence="9 11" id="KW-0472">Membrane</keyword>
<dbReference type="EC" id="2.4.1.-" evidence="11"/>
<evidence type="ECO:0000256" key="7">
    <source>
        <dbReference type="ARBA" id="ARBA00022824"/>
    </source>
</evidence>
<feature type="signal peptide" evidence="12">
    <location>
        <begin position="1"/>
        <end position="28"/>
    </location>
</feature>
<dbReference type="STRING" id="1382522.W6MI28"/>
<dbReference type="InterPro" id="IPR004856">
    <property type="entry name" value="Glyco_trans_ALG6/ALG8"/>
</dbReference>
<comment type="subcellular location">
    <subcellularLocation>
        <location evidence="1 11">Endoplasmic reticulum membrane</location>
        <topology evidence="1 11">Multi-pass membrane protein</topology>
    </subcellularLocation>
</comment>
<evidence type="ECO:0000256" key="12">
    <source>
        <dbReference type="SAM" id="SignalP"/>
    </source>
</evidence>
<comment type="catalytic activity">
    <reaction evidence="10">
        <text>an alpha-D-Glc-(1-&gt;3)-alpha-D-Man-(1-&gt;2)-alpha-D-Man-(1-&gt;2)-alpha-D-Man-(1-&gt;3)-[alpha-D-Man-(1-&gt;2)-alpha-D-Man-(1-&gt;3)-[alpha-D-Man-(1-&gt;2)-alpha-D-Man-(1-&gt;6)]-alpha-D-Man-(1-&gt;6)]-beta-D-Man-(1-&gt;4)-beta-D-GlcNAc-(1-&gt;4)-alpha-D-GlcNAc-diphospho-di-trans,poly-cis-dolichol + a di-trans,poly-cis-dolichyl beta-D-glucosyl phosphate = an alpha-D-Glc-(1-&gt;3)-alpha-D-Glc-(1-&gt;3)-alpha-D-Man-(1-&gt;2)-alpha-D-Man-(1-&gt;2)-alpha-D-Man-(1-&gt;3)-[alpha-D-Man-(1-&gt;2)-alpha-D-Man-(1-&gt;3)-[alpha-D-Man-(1-&gt;2)-alpha-D-Man-(1-&gt;6)]-alpha-D-Man-(1-&gt;6)]-beta-D-Man-(1-&gt;4)-beta-D-GlcNAc-(1-&gt;4)-alpha-D-GlcNAc-diphospho-di-trans,poly-cis-dolichol + a di-trans,poly-cis-dolichyl phosphate + H(+)</text>
        <dbReference type="Rhea" id="RHEA:31307"/>
        <dbReference type="Rhea" id="RHEA-COMP:19498"/>
        <dbReference type="Rhea" id="RHEA-COMP:19502"/>
        <dbReference type="Rhea" id="RHEA-COMP:19521"/>
        <dbReference type="Rhea" id="RHEA-COMP:19522"/>
        <dbReference type="ChEBI" id="CHEBI:15378"/>
        <dbReference type="ChEBI" id="CHEBI:57525"/>
        <dbReference type="ChEBI" id="CHEBI:57683"/>
        <dbReference type="ChEBI" id="CHEBI:132521"/>
        <dbReference type="ChEBI" id="CHEBI:132522"/>
        <dbReference type="EC" id="2.4.1.265"/>
    </reaction>
    <physiologicalReaction direction="left-to-right" evidence="10">
        <dbReference type="Rhea" id="RHEA:31308"/>
    </physiologicalReaction>
</comment>
<comment type="caution">
    <text evidence="11">Lacks conserved residue(s) required for the propagation of feature annotation.</text>
</comment>
<comment type="similarity">
    <text evidence="3 11">Belongs to the ALG6/ALG8 glucosyltransferase family.</text>
</comment>
<dbReference type="EMBL" id="HG793126">
    <property type="protein sequence ID" value="CDK25498.1"/>
    <property type="molecule type" value="Genomic_DNA"/>
</dbReference>
<dbReference type="PANTHER" id="PTHR12413:SF2">
    <property type="entry name" value="DOLICHYL PYROPHOSPHATE GLC1MAN9GLCNAC2 ALPHA-1,3-GLUCOSYLTRANSFERASE-RELATED"/>
    <property type="match status" value="1"/>
</dbReference>
<keyword evidence="12" id="KW-0732">Signal</keyword>
<dbReference type="RefSeq" id="XP_022457510.1">
    <property type="nucleotide sequence ID" value="XM_022603649.1"/>
</dbReference>
<dbReference type="GO" id="GO:0005789">
    <property type="term" value="C:endoplasmic reticulum membrane"/>
    <property type="evidence" value="ECO:0007669"/>
    <property type="project" value="UniProtKB-SubCell"/>
</dbReference>
<reference evidence="13" key="1">
    <citation type="submission" date="2013-12" db="EMBL/GenBank/DDBJ databases">
        <authorList>
            <person name="Genoscope - CEA"/>
        </authorList>
    </citation>
    <scope>NUCLEOTIDE SEQUENCE</scope>
    <source>
        <strain evidence="13">CBS 1993</strain>
    </source>
</reference>
<dbReference type="Pfam" id="PF03155">
    <property type="entry name" value="Alg6_Alg8"/>
    <property type="match status" value="1"/>
</dbReference>
<dbReference type="HOGENOM" id="CLU_022045_1_1_1"/>
<organism evidence="13 14">
    <name type="scientific">Kuraishia capsulata CBS 1993</name>
    <dbReference type="NCBI Taxonomy" id="1382522"/>
    <lineage>
        <taxon>Eukaryota</taxon>
        <taxon>Fungi</taxon>
        <taxon>Dikarya</taxon>
        <taxon>Ascomycota</taxon>
        <taxon>Saccharomycotina</taxon>
        <taxon>Pichiomycetes</taxon>
        <taxon>Pichiales</taxon>
        <taxon>Pichiaceae</taxon>
        <taxon>Kuraishia</taxon>
    </lineage>
</organism>
<name>W6MI28_9ASCO</name>
<dbReference type="Proteomes" id="UP000019384">
    <property type="component" value="Unassembled WGS sequence"/>
</dbReference>
<evidence type="ECO:0000256" key="11">
    <source>
        <dbReference type="RuleBase" id="RU363110"/>
    </source>
</evidence>
<keyword evidence="6 11" id="KW-0812">Transmembrane</keyword>
<protein>
    <recommendedName>
        <fullName evidence="11">Alpha-1,3-glucosyltransferase</fullName>
        <ecNumber evidence="11">2.4.1.-</ecNumber>
    </recommendedName>
</protein>
<evidence type="ECO:0000256" key="1">
    <source>
        <dbReference type="ARBA" id="ARBA00004477"/>
    </source>
</evidence>
<feature type="transmembrane region" description="Helical" evidence="11">
    <location>
        <begin position="227"/>
        <end position="253"/>
    </location>
</feature>
<feature type="transmembrane region" description="Helical" evidence="11">
    <location>
        <begin position="491"/>
        <end position="513"/>
    </location>
</feature>
<dbReference type="GO" id="GO:0006487">
    <property type="term" value="P:protein N-linked glycosylation"/>
    <property type="evidence" value="ECO:0007669"/>
    <property type="project" value="TreeGrafter"/>
</dbReference>
<proteinExistence type="inferred from homology"/>
<evidence type="ECO:0000313" key="14">
    <source>
        <dbReference type="Proteomes" id="UP000019384"/>
    </source>
</evidence>
<evidence type="ECO:0000256" key="10">
    <source>
        <dbReference type="ARBA" id="ARBA00047346"/>
    </source>
</evidence>
<accession>W6MI28</accession>
<feature type="transmembrane region" description="Helical" evidence="11">
    <location>
        <begin position="419"/>
        <end position="437"/>
    </location>
</feature>
<dbReference type="PANTHER" id="PTHR12413">
    <property type="entry name" value="DOLICHYL GLYCOSYLTRANSFERASE"/>
    <property type="match status" value="1"/>
</dbReference>
<keyword evidence="4 11" id="KW-0328">Glycosyltransferase</keyword>
<feature type="transmembrane region" description="Helical" evidence="11">
    <location>
        <begin position="394"/>
        <end position="413"/>
    </location>
</feature>
<dbReference type="GO" id="GO:0042283">
    <property type="term" value="F:dolichyl pyrophosphate Glc1Man9GlcNAc2 alpha-1,3-glucosyltransferase activity"/>
    <property type="evidence" value="ECO:0007669"/>
    <property type="project" value="UniProtKB-EC"/>
</dbReference>
<dbReference type="OrthoDB" id="1689333at2759"/>
<keyword evidence="8 11" id="KW-1133">Transmembrane helix</keyword>
<evidence type="ECO:0000256" key="4">
    <source>
        <dbReference type="ARBA" id="ARBA00022676"/>
    </source>
</evidence>
<evidence type="ECO:0000256" key="2">
    <source>
        <dbReference type="ARBA" id="ARBA00004922"/>
    </source>
</evidence>
<dbReference type="GeneID" id="34518898"/>
<comment type="pathway">
    <text evidence="2 11">Protein modification; protein glycosylation.</text>
</comment>
<evidence type="ECO:0000256" key="6">
    <source>
        <dbReference type="ARBA" id="ARBA00022692"/>
    </source>
</evidence>
<reference evidence="13" key="2">
    <citation type="submission" date="2014-02" db="EMBL/GenBank/DDBJ databases">
        <title>Complete DNA sequence of /Kuraishia capsulata/ illustrates novel genomic features among budding yeasts (/Saccharomycotina/).</title>
        <authorList>
            <person name="Morales L."/>
            <person name="Noel B."/>
            <person name="Porcel B."/>
            <person name="Marcet-Houben M."/>
            <person name="Hullo M-F."/>
            <person name="Sacerdot C."/>
            <person name="Tekaia F."/>
            <person name="Leh-Louis V."/>
            <person name="Despons L."/>
            <person name="Khanna V."/>
            <person name="Aury J-M."/>
            <person name="Barbe V."/>
            <person name="Couloux A."/>
            <person name="Labadie K."/>
            <person name="Pelletier E."/>
            <person name="Souciet J-L."/>
            <person name="Boekhout T."/>
            <person name="Gabaldon T."/>
            <person name="Wincker P."/>
            <person name="Dujon B."/>
        </authorList>
    </citation>
    <scope>NUCLEOTIDE SEQUENCE</scope>
    <source>
        <strain evidence="13">CBS 1993</strain>
    </source>
</reference>
<keyword evidence="7 11" id="KW-0256">Endoplasmic reticulum</keyword>
<gene>
    <name evidence="13" type="ORF">KUCA_T00001468001</name>
</gene>